<accession>A0ACC1DAI9</accession>
<dbReference type="EMBL" id="CM034392">
    <property type="protein sequence ID" value="KAJ0180816.1"/>
    <property type="molecule type" value="Genomic_DNA"/>
</dbReference>
<gene>
    <name evidence="1" type="ORF">K1T71_004220</name>
</gene>
<evidence type="ECO:0000313" key="2">
    <source>
        <dbReference type="Proteomes" id="UP000824533"/>
    </source>
</evidence>
<comment type="caution">
    <text evidence="1">The sequence shown here is derived from an EMBL/GenBank/DDBJ whole genome shotgun (WGS) entry which is preliminary data.</text>
</comment>
<reference evidence="1 2" key="1">
    <citation type="journal article" date="2021" name="Front. Genet.">
        <title>Chromosome-Level Genome Assembly Reveals Significant Gene Expansion in the Toll and IMD Signaling Pathways of Dendrolimus kikuchii.</title>
        <authorList>
            <person name="Zhou J."/>
            <person name="Wu P."/>
            <person name="Xiong Z."/>
            <person name="Liu N."/>
            <person name="Zhao N."/>
            <person name="Ji M."/>
            <person name="Qiu Y."/>
            <person name="Yang B."/>
        </authorList>
    </citation>
    <scope>NUCLEOTIDE SEQUENCE [LARGE SCALE GENOMIC DNA]</scope>
    <source>
        <strain evidence="1">Ann1</strain>
    </source>
</reference>
<name>A0ACC1DAI9_9NEOP</name>
<organism evidence="1 2">
    <name type="scientific">Dendrolimus kikuchii</name>
    <dbReference type="NCBI Taxonomy" id="765133"/>
    <lineage>
        <taxon>Eukaryota</taxon>
        <taxon>Metazoa</taxon>
        <taxon>Ecdysozoa</taxon>
        <taxon>Arthropoda</taxon>
        <taxon>Hexapoda</taxon>
        <taxon>Insecta</taxon>
        <taxon>Pterygota</taxon>
        <taxon>Neoptera</taxon>
        <taxon>Endopterygota</taxon>
        <taxon>Lepidoptera</taxon>
        <taxon>Glossata</taxon>
        <taxon>Ditrysia</taxon>
        <taxon>Bombycoidea</taxon>
        <taxon>Lasiocampidae</taxon>
        <taxon>Dendrolimus</taxon>
    </lineage>
</organism>
<sequence length="103" mass="12163">MGIFTKHLELKLNAVEHRTPVQWERPRASVTYSFSPERLWQFWTQHMHVSVVQIKLQRCERLRALQSVDHRYSEYKGVACTRTRPRDLARVLRKEFVGGGSAL</sequence>
<protein>
    <submittedName>
        <fullName evidence="1">Uncharacterized protein</fullName>
    </submittedName>
</protein>
<dbReference type="Proteomes" id="UP000824533">
    <property type="component" value="Linkage Group LG06"/>
</dbReference>
<evidence type="ECO:0000313" key="1">
    <source>
        <dbReference type="EMBL" id="KAJ0180816.1"/>
    </source>
</evidence>
<proteinExistence type="predicted"/>
<keyword evidence="2" id="KW-1185">Reference proteome</keyword>